<dbReference type="RefSeq" id="WP_371504013.1">
    <property type="nucleotide sequence ID" value="NZ_CP167059.1"/>
</dbReference>
<evidence type="ECO:0000313" key="2">
    <source>
        <dbReference type="Proteomes" id="UP000032408"/>
    </source>
</evidence>
<dbReference type="KEGG" id="nin:NADRNF5_0530"/>
<sequence>MQNPPGQSAKSRLAILVGRESDLSLLTRGKNMPGIIHDVRNFTYLTKRRCI</sequence>
<dbReference type="EMBL" id="CP011070">
    <property type="protein sequence ID" value="AJW70226.1"/>
    <property type="molecule type" value="Genomic_DNA"/>
</dbReference>
<dbReference type="STRING" id="1580092.NADRNF5_0530"/>
<dbReference type="Proteomes" id="UP000032408">
    <property type="component" value="Chromosome"/>
</dbReference>
<proteinExistence type="predicted"/>
<reference evidence="1 2" key="2">
    <citation type="journal article" date="2016" name="ISME J.">
        <title>Physiological and genomic characterization of two novel marine thaumarchaeal strains indicates niche differentiation.</title>
        <authorList>
            <person name="Bayer B."/>
            <person name="Vojvoda J."/>
            <person name="Offre P."/>
            <person name="Alves R.J."/>
            <person name="Elisabeth N.H."/>
            <person name="Garcia J.A."/>
            <person name="Volland J.M."/>
            <person name="Srivastava A."/>
            <person name="Schleper C."/>
            <person name="Herndl G.J."/>
        </authorList>
    </citation>
    <scope>NUCLEOTIDE SEQUENCE [LARGE SCALE GENOMIC DNA]</scope>
    <source>
        <strain evidence="1 2">NF5</strain>
    </source>
</reference>
<organism evidence="1 2">
    <name type="scientific">Nitrosopumilus adriaticus</name>
    <dbReference type="NCBI Taxonomy" id="1580092"/>
    <lineage>
        <taxon>Archaea</taxon>
        <taxon>Nitrososphaerota</taxon>
        <taxon>Nitrososphaeria</taxon>
        <taxon>Nitrosopumilales</taxon>
        <taxon>Nitrosopumilaceae</taxon>
        <taxon>Nitrosopumilus</taxon>
    </lineage>
</organism>
<accession>A0A0D5C0G8</accession>
<name>A0A0D5C0G8_9ARCH</name>
<reference evidence="2" key="1">
    <citation type="submission" date="2015-03" db="EMBL/GenBank/DDBJ databases">
        <title>Characterization of two novel Thaumarchaeota isolated from the Northern Adriatic Sea.</title>
        <authorList>
            <person name="Bayer B."/>
            <person name="Vojvoda J."/>
            <person name="Offre P."/>
            <person name="Srivastava A."/>
            <person name="Elisabeth N."/>
            <person name="Garcia J.A.L."/>
            <person name="Schleper C."/>
            <person name="Herndl G.J."/>
        </authorList>
    </citation>
    <scope>NUCLEOTIDE SEQUENCE [LARGE SCALE GENOMIC DNA]</scope>
    <source>
        <strain evidence="2">NF5</strain>
    </source>
</reference>
<dbReference type="HOGENOM" id="CLU_3093929_0_0_2"/>
<dbReference type="AlphaFoldDB" id="A0A0D5C0G8"/>
<gene>
    <name evidence="1" type="ORF">NADRNF5_0530</name>
</gene>
<evidence type="ECO:0000313" key="1">
    <source>
        <dbReference type="EMBL" id="AJW70226.1"/>
    </source>
</evidence>
<keyword evidence="2" id="KW-1185">Reference proteome</keyword>
<protein>
    <submittedName>
        <fullName evidence="1">Uncharacterized protein</fullName>
    </submittedName>
</protein>